<reference evidence="1" key="1">
    <citation type="submission" date="2023-04" db="EMBL/GenBank/DDBJ databases">
        <title>Draft Genome sequencing of Naganishia species isolated from polar environments using Oxford Nanopore Technology.</title>
        <authorList>
            <person name="Leo P."/>
            <person name="Venkateswaran K."/>
        </authorList>
    </citation>
    <scope>NUCLEOTIDE SEQUENCE</scope>
    <source>
        <strain evidence="1">DBVPG 5303</strain>
    </source>
</reference>
<comment type="caution">
    <text evidence="1">The sequence shown here is derived from an EMBL/GenBank/DDBJ whole genome shotgun (WGS) entry which is preliminary data.</text>
</comment>
<evidence type="ECO:0000313" key="1">
    <source>
        <dbReference type="EMBL" id="KAJ9124912.1"/>
    </source>
</evidence>
<sequence length="118" mass="13082">MFKQIFSSSRSVRLLHGHKAPPRSNLTLFGSYRNLKENKRGMMPPSAPLARLGREHVPEAEALRWFFSDLLQEDKAAEVRSKAQAACDDPVSEAEATPAVSVCKKERKSWSDDAVGGV</sequence>
<proteinExistence type="predicted"/>
<keyword evidence="2" id="KW-1185">Reference proteome</keyword>
<dbReference type="Proteomes" id="UP001234202">
    <property type="component" value="Unassembled WGS sequence"/>
</dbReference>
<gene>
    <name evidence="1" type="ORF">QFC24_002841</name>
</gene>
<evidence type="ECO:0000313" key="2">
    <source>
        <dbReference type="Proteomes" id="UP001234202"/>
    </source>
</evidence>
<name>A0ACC2XLQ8_9TREE</name>
<protein>
    <submittedName>
        <fullName evidence="1">Uncharacterized protein</fullName>
    </submittedName>
</protein>
<dbReference type="EMBL" id="JASBWV010000008">
    <property type="protein sequence ID" value="KAJ9124912.1"/>
    <property type="molecule type" value="Genomic_DNA"/>
</dbReference>
<accession>A0ACC2XLQ8</accession>
<organism evidence="1 2">
    <name type="scientific">Naganishia onofrii</name>
    <dbReference type="NCBI Taxonomy" id="1851511"/>
    <lineage>
        <taxon>Eukaryota</taxon>
        <taxon>Fungi</taxon>
        <taxon>Dikarya</taxon>
        <taxon>Basidiomycota</taxon>
        <taxon>Agaricomycotina</taxon>
        <taxon>Tremellomycetes</taxon>
        <taxon>Filobasidiales</taxon>
        <taxon>Filobasidiaceae</taxon>
        <taxon>Naganishia</taxon>
    </lineage>
</organism>